<feature type="transmembrane region" description="Helical" evidence="6">
    <location>
        <begin position="75"/>
        <end position="93"/>
    </location>
</feature>
<dbReference type="AlphaFoldDB" id="A0A537LVB3"/>
<dbReference type="InterPro" id="IPR001123">
    <property type="entry name" value="LeuE-type"/>
</dbReference>
<evidence type="ECO:0000256" key="4">
    <source>
        <dbReference type="ARBA" id="ARBA00022989"/>
    </source>
</evidence>
<sequence length="210" mass="22279">MSPTIALLTFAIAAAVLTITPGVDTALVLRTVAVEGPRRAVAAAFGICCGLLLWGLAVALGIGALLAASSLAYMVLRWVGAAYLVWLGLTLLLRPHQEARSIDAVPPAQPSAMKWFARGLLSNLTNPKVGVFYVTFLPQFVPPGVAVAPFIALLVTLHVAEGVLWLTVLIVATRSIARLLRRPAVVRALERLTAAILIGFGLRLAFEGRR</sequence>
<evidence type="ECO:0000256" key="3">
    <source>
        <dbReference type="ARBA" id="ARBA00022692"/>
    </source>
</evidence>
<dbReference type="Pfam" id="PF01810">
    <property type="entry name" value="LysE"/>
    <property type="match status" value="1"/>
</dbReference>
<accession>A0A537LVB3</accession>
<comment type="caution">
    <text evidence="7">The sequence shown here is derived from an EMBL/GenBank/DDBJ whole genome shotgun (WGS) entry which is preliminary data.</text>
</comment>
<feature type="transmembrane region" description="Helical" evidence="6">
    <location>
        <begin position="146"/>
        <end position="172"/>
    </location>
</feature>
<dbReference type="PIRSF" id="PIRSF006324">
    <property type="entry name" value="LeuE"/>
    <property type="match status" value="1"/>
</dbReference>
<keyword evidence="4 6" id="KW-1133">Transmembrane helix</keyword>
<dbReference type="PANTHER" id="PTHR30086:SF20">
    <property type="entry name" value="ARGININE EXPORTER PROTEIN ARGO-RELATED"/>
    <property type="match status" value="1"/>
</dbReference>
<comment type="subcellular location">
    <subcellularLocation>
        <location evidence="1">Cell membrane</location>
        <topology evidence="1">Multi-pass membrane protein</topology>
    </subcellularLocation>
</comment>
<dbReference type="GO" id="GO:0015171">
    <property type="term" value="F:amino acid transmembrane transporter activity"/>
    <property type="evidence" value="ECO:0007669"/>
    <property type="project" value="TreeGrafter"/>
</dbReference>
<dbReference type="GO" id="GO:0005886">
    <property type="term" value="C:plasma membrane"/>
    <property type="evidence" value="ECO:0007669"/>
    <property type="project" value="UniProtKB-SubCell"/>
</dbReference>
<evidence type="ECO:0000256" key="1">
    <source>
        <dbReference type="ARBA" id="ARBA00004651"/>
    </source>
</evidence>
<evidence type="ECO:0000256" key="5">
    <source>
        <dbReference type="ARBA" id="ARBA00023136"/>
    </source>
</evidence>
<reference evidence="7 8" key="1">
    <citation type="journal article" date="2019" name="Nat. Microbiol.">
        <title>Mediterranean grassland soil C-N compound turnover is dependent on rainfall and depth, and is mediated by genomically divergent microorganisms.</title>
        <authorList>
            <person name="Diamond S."/>
            <person name="Andeer P.F."/>
            <person name="Li Z."/>
            <person name="Crits-Christoph A."/>
            <person name="Burstein D."/>
            <person name="Anantharaman K."/>
            <person name="Lane K.R."/>
            <person name="Thomas B.C."/>
            <person name="Pan C."/>
            <person name="Northen T.R."/>
            <person name="Banfield J.F."/>
        </authorList>
    </citation>
    <scope>NUCLEOTIDE SEQUENCE [LARGE SCALE GENOMIC DNA]</scope>
    <source>
        <strain evidence="7">NP_5</strain>
    </source>
</reference>
<dbReference type="PANTHER" id="PTHR30086">
    <property type="entry name" value="ARGININE EXPORTER PROTEIN ARGO"/>
    <property type="match status" value="1"/>
</dbReference>
<organism evidence="7 8">
    <name type="scientific">Candidatus Segetimicrobium genomatis</name>
    <dbReference type="NCBI Taxonomy" id="2569760"/>
    <lineage>
        <taxon>Bacteria</taxon>
        <taxon>Bacillati</taxon>
        <taxon>Candidatus Sysuimicrobiota</taxon>
        <taxon>Candidatus Sysuimicrobiia</taxon>
        <taxon>Candidatus Sysuimicrobiales</taxon>
        <taxon>Candidatus Segetimicrobiaceae</taxon>
        <taxon>Candidatus Segetimicrobium</taxon>
    </lineage>
</organism>
<dbReference type="EMBL" id="VBAM01000202">
    <property type="protein sequence ID" value="TMJ11946.1"/>
    <property type="molecule type" value="Genomic_DNA"/>
</dbReference>
<evidence type="ECO:0000313" key="8">
    <source>
        <dbReference type="Proteomes" id="UP000320393"/>
    </source>
</evidence>
<keyword evidence="5 6" id="KW-0472">Membrane</keyword>
<evidence type="ECO:0000256" key="6">
    <source>
        <dbReference type="SAM" id="Phobius"/>
    </source>
</evidence>
<gene>
    <name evidence="7" type="ORF">E6H02_06365</name>
</gene>
<keyword evidence="3 6" id="KW-0812">Transmembrane</keyword>
<protein>
    <submittedName>
        <fullName evidence="7">LysE family translocator</fullName>
    </submittedName>
</protein>
<proteinExistence type="predicted"/>
<evidence type="ECO:0000313" key="7">
    <source>
        <dbReference type="EMBL" id="TMJ11946.1"/>
    </source>
</evidence>
<feature type="transmembrane region" description="Helical" evidence="6">
    <location>
        <begin position="41"/>
        <end position="68"/>
    </location>
</feature>
<dbReference type="Proteomes" id="UP000320393">
    <property type="component" value="Unassembled WGS sequence"/>
</dbReference>
<keyword evidence="2" id="KW-1003">Cell membrane</keyword>
<evidence type="ECO:0000256" key="2">
    <source>
        <dbReference type="ARBA" id="ARBA00022475"/>
    </source>
</evidence>
<name>A0A537LVB3_9BACT</name>